<reference evidence="2 3" key="1">
    <citation type="submission" date="2020-02" db="EMBL/GenBank/DDBJ databases">
        <title>Draft genome sequence of Haematococcus lacustris strain NIES-144.</title>
        <authorList>
            <person name="Morimoto D."/>
            <person name="Nakagawa S."/>
            <person name="Yoshida T."/>
            <person name="Sawayama S."/>
        </authorList>
    </citation>
    <scope>NUCLEOTIDE SEQUENCE [LARGE SCALE GENOMIC DNA]</scope>
    <source>
        <strain evidence="2 3">NIES-144</strain>
    </source>
</reference>
<dbReference type="Gene3D" id="3.40.50.720">
    <property type="entry name" value="NAD(P)-binding Rossmann-like Domain"/>
    <property type="match status" value="1"/>
</dbReference>
<gene>
    <name evidence="2" type="ORF">HaLaN_17610</name>
</gene>
<dbReference type="Proteomes" id="UP000485058">
    <property type="component" value="Unassembled WGS sequence"/>
</dbReference>
<feature type="compositionally biased region" description="Polar residues" evidence="1">
    <location>
        <begin position="140"/>
        <end position="160"/>
    </location>
</feature>
<keyword evidence="3" id="KW-1185">Reference proteome</keyword>
<evidence type="ECO:0000313" key="3">
    <source>
        <dbReference type="Proteomes" id="UP000485058"/>
    </source>
</evidence>
<dbReference type="AlphaFoldDB" id="A0A699ZX11"/>
<name>A0A699ZX11_HAELA</name>
<dbReference type="SUPFAM" id="SSF52540">
    <property type="entry name" value="P-loop containing nucleoside triphosphate hydrolases"/>
    <property type="match status" value="1"/>
</dbReference>
<dbReference type="PANTHER" id="PTHR48079">
    <property type="entry name" value="PROTEIN YEEZ"/>
    <property type="match status" value="1"/>
</dbReference>
<evidence type="ECO:0000313" key="2">
    <source>
        <dbReference type="EMBL" id="GFH20482.1"/>
    </source>
</evidence>
<accession>A0A699ZX11</accession>
<organism evidence="2 3">
    <name type="scientific">Haematococcus lacustris</name>
    <name type="common">Green alga</name>
    <name type="synonym">Haematococcus pluvialis</name>
    <dbReference type="NCBI Taxonomy" id="44745"/>
    <lineage>
        <taxon>Eukaryota</taxon>
        <taxon>Viridiplantae</taxon>
        <taxon>Chlorophyta</taxon>
        <taxon>core chlorophytes</taxon>
        <taxon>Chlorophyceae</taxon>
        <taxon>CS clade</taxon>
        <taxon>Chlamydomonadales</taxon>
        <taxon>Haematococcaceae</taxon>
        <taxon>Haematococcus</taxon>
    </lineage>
</organism>
<sequence>MTGRRKAYIYPADSYLGQSLGPALKASGFEVLGGCLSEHVPEYLESSYRIGSPAESAAKKQFLALADVVVHEMHGHEQAARDAVVHMNRQPFGGRHQLYLGVSTPLVWAATRPAPPLAPEEEAVGHSDAGEAEEQAGHSPMTTPPATLQRDTVANSQSATSRPVSAAPLLPPSASHAAVYAAAEAVGALTDRDAGRRAPCLMAHSVHDLELLITRSQRKGRLRTVVVCPGLMYGRGEDDELLHPLMRTAWEVTTPLMVYAAGSNYLPMVHVADAAAYLVALASPPGAGAIGGLPDSQQYLLVTDSPGPGQLAGVTQAELAKLVSERLGDGRLSTLPAEELLFATGLQCWTLDLKMLPSPLPAAAGYSPTYSAGLRANLEGVVQDWLMARGVTPLRIVVAGPPMSGKSVLAARLAAAYGLPCVCAQDLLTEAALLAPEDAKVRVCEP</sequence>
<evidence type="ECO:0000256" key="1">
    <source>
        <dbReference type="SAM" id="MobiDB-lite"/>
    </source>
</evidence>
<dbReference type="Gene3D" id="3.40.50.300">
    <property type="entry name" value="P-loop containing nucleotide triphosphate hydrolases"/>
    <property type="match status" value="1"/>
</dbReference>
<dbReference type="InterPro" id="IPR036291">
    <property type="entry name" value="NAD(P)-bd_dom_sf"/>
</dbReference>
<dbReference type="InterPro" id="IPR027417">
    <property type="entry name" value="P-loop_NTPase"/>
</dbReference>
<feature type="region of interest" description="Disordered" evidence="1">
    <location>
        <begin position="117"/>
        <end position="168"/>
    </location>
</feature>
<dbReference type="GO" id="GO:0004029">
    <property type="term" value="F:aldehyde dehydrogenase (NAD+) activity"/>
    <property type="evidence" value="ECO:0007669"/>
    <property type="project" value="TreeGrafter"/>
</dbReference>
<proteinExistence type="predicted"/>
<dbReference type="EMBL" id="BLLF01001644">
    <property type="protein sequence ID" value="GFH20482.1"/>
    <property type="molecule type" value="Genomic_DNA"/>
</dbReference>
<dbReference type="InterPro" id="IPR051783">
    <property type="entry name" value="NAD(P)-dependent_oxidoreduct"/>
</dbReference>
<dbReference type="SUPFAM" id="SSF51735">
    <property type="entry name" value="NAD(P)-binding Rossmann-fold domains"/>
    <property type="match status" value="1"/>
</dbReference>
<dbReference type="PANTHER" id="PTHR48079:SF6">
    <property type="entry name" value="NAD(P)-BINDING DOMAIN-CONTAINING PROTEIN-RELATED"/>
    <property type="match status" value="1"/>
</dbReference>
<protein>
    <submittedName>
        <fullName evidence="2">Uncharacterized protein</fullName>
    </submittedName>
</protein>
<comment type="caution">
    <text evidence="2">The sequence shown here is derived from an EMBL/GenBank/DDBJ whole genome shotgun (WGS) entry which is preliminary data.</text>
</comment>
<dbReference type="GO" id="GO:0005737">
    <property type="term" value="C:cytoplasm"/>
    <property type="evidence" value="ECO:0007669"/>
    <property type="project" value="TreeGrafter"/>
</dbReference>